<dbReference type="Gene3D" id="3.30.70.100">
    <property type="match status" value="1"/>
</dbReference>
<dbReference type="PANTHER" id="PTHR45811">
    <property type="entry name" value="COPPER TRANSPORT PROTEIN FAMILY-RELATED"/>
    <property type="match status" value="1"/>
</dbReference>
<dbReference type="AlphaFoldDB" id="A0A059DIM0"/>
<proteinExistence type="inferred from homology"/>
<evidence type="ECO:0000256" key="2">
    <source>
        <dbReference type="ARBA" id="ARBA00022723"/>
    </source>
</evidence>
<dbReference type="SUPFAM" id="SSF55008">
    <property type="entry name" value="HMA, heavy metal-associated domain"/>
    <property type="match status" value="1"/>
</dbReference>
<protein>
    <recommendedName>
        <fullName evidence="7">HMA domain-containing protein</fullName>
    </recommendedName>
</protein>
<dbReference type="EMBL" id="KK198753">
    <property type="protein sequence ID" value="KCW90623.1"/>
    <property type="molecule type" value="Genomic_DNA"/>
</dbReference>
<dbReference type="OMA" id="GETDPIC"/>
<feature type="domain" description="HMA" evidence="7">
    <location>
        <begin position="3"/>
        <end position="70"/>
    </location>
</feature>
<dbReference type="GO" id="GO:0046872">
    <property type="term" value="F:metal ion binding"/>
    <property type="evidence" value="ECO:0007669"/>
    <property type="project" value="UniProtKB-KW"/>
</dbReference>
<dbReference type="Gramene" id="KCW90623">
    <property type="protein sequence ID" value="KCW90623"/>
    <property type="gene ID" value="EUGRSUZ_A02727"/>
</dbReference>
<reference evidence="8" key="1">
    <citation type="submission" date="2013-07" db="EMBL/GenBank/DDBJ databases">
        <title>The genome of Eucalyptus grandis.</title>
        <authorList>
            <person name="Schmutz J."/>
            <person name="Hayes R."/>
            <person name="Myburg A."/>
            <person name="Tuskan G."/>
            <person name="Grattapaglia D."/>
            <person name="Rokhsar D.S."/>
        </authorList>
    </citation>
    <scope>NUCLEOTIDE SEQUENCE</scope>
    <source>
        <tissue evidence="8">Leaf extractions</tissue>
    </source>
</reference>
<evidence type="ECO:0000256" key="4">
    <source>
        <dbReference type="ARBA" id="ARBA00023289"/>
    </source>
</evidence>
<dbReference type="OrthoDB" id="1923658at2759"/>
<name>A0A059DIM0_EUCGR</name>
<feature type="compositionally biased region" description="Basic and acidic residues" evidence="6">
    <location>
        <begin position="74"/>
        <end position="102"/>
    </location>
</feature>
<feature type="region of interest" description="Disordered" evidence="6">
    <location>
        <begin position="65"/>
        <end position="109"/>
    </location>
</feature>
<evidence type="ECO:0000256" key="3">
    <source>
        <dbReference type="ARBA" id="ARBA00023288"/>
    </source>
</evidence>
<gene>
    <name evidence="8" type="ORF">EUGRSUZ_A02727</name>
</gene>
<evidence type="ECO:0000259" key="7">
    <source>
        <dbReference type="PROSITE" id="PS50846"/>
    </source>
</evidence>
<accession>A0A059DIM0</accession>
<keyword evidence="2" id="KW-0479">Metal-binding</keyword>
<evidence type="ECO:0000313" key="8">
    <source>
        <dbReference type="EMBL" id="KCW90623.1"/>
    </source>
</evidence>
<comment type="similarity">
    <text evidence="5">Belongs to the HIPP family.</text>
</comment>
<evidence type="ECO:0000256" key="6">
    <source>
        <dbReference type="SAM" id="MobiDB-lite"/>
    </source>
</evidence>
<keyword evidence="4" id="KW-0636">Prenylation</keyword>
<organism evidence="8">
    <name type="scientific">Eucalyptus grandis</name>
    <name type="common">Flooded gum</name>
    <dbReference type="NCBI Taxonomy" id="71139"/>
    <lineage>
        <taxon>Eukaryota</taxon>
        <taxon>Viridiplantae</taxon>
        <taxon>Streptophyta</taxon>
        <taxon>Embryophyta</taxon>
        <taxon>Tracheophyta</taxon>
        <taxon>Spermatophyta</taxon>
        <taxon>Magnoliopsida</taxon>
        <taxon>eudicotyledons</taxon>
        <taxon>Gunneridae</taxon>
        <taxon>Pentapetalae</taxon>
        <taxon>rosids</taxon>
        <taxon>malvids</taxon>
        <taxon>Myrtales</taxon>
        <taxon>Myrtaceae</taxon>
        <taxon>Myrtoideae</taxon>
        <taxon>Eucalypteae</taxon>
        <taxon>Eucalyptus</taxon>
    </lineage>
</organism>
<keyword evidence="3" id="KW-0449">Lipoprotein</keyword>
<evidence type="ECO:0000256" key="1">
    <source>
        <dbReference type="ARBA" id="ARBA00022481"/>
    </source>
</evidence>
<dbReference type="Pfam" id="PF00403">
    <property type="entry name" value="HMA"/>
    <property type="match status" value="1"/>
</dbReference>
<keyword evidence="1" id="KW-0488">Methylation</keyword>
<dbReference type="KEGG" id="egr:104448288"/>
<dbReference type="InterPro" id="IPR036163">
    <property type="entry name" value="HMA_dom_sf"/>
</dbReference>
<dbReference type="eggNOG" id="KOG1603">
    <property type="taxonomic scope" value="Eukaryota"/>
</dbReference>
<dbReference type="STRING" id="71139.A0A059DIM0"/>
<dbReference type="InParanoid" id="A0A059DIM0"/>
<evidence type="ECO:0000256" key="5">
    <source>
        <dbReference type="ARBA" id="ARBA00024045"/>
    </source>
</evidence>
<dbReference type="InterPro" id="IPR006121">
    <property type="entry name" value="HMA_dom"/>
</dbReference>
<dbReference type="PROSITE" id="PS50846">
    <property type="entry name" value="HMA_2"/>
    <property type="match status" value="1"/>
</dbReference>
<sequence>MQSQKTVFKLHLHSDKEKQKAMRIASGFAGIESIDMNMKDQKLTVAGAMDPVKLAEKLRKQFSAEIVSVGPAKEPPKKDESKKGNPDEKKDADKSKPKDPKPDQPILYPFPHGFYRPFPPPYSYFPVYHHPLPPPPMYSCGGYVSIEEDPNGCVIC</sequence>
<dbReference type="InterPro" id="IPR051863">
    <property type="entry name" value="HIPP"/>
</dbReference>
<dbReference type="PANTHER" id="PTHR45811:SF80">
    <property type="entry name" value="COPPER TRANSPORT PROTEIN FAMILY-RELATED"/>
    <property type="match status" value="1"/>
</dbReference>